<evidence type="ECO:0000313" key="9">
    <source>
        <dbReference type="EMBL" id="HIR00933.1"/>
    </source>
</evidence>
<keyword evidence="7" id="KW-1133">Transmembrane helix</keyword>
<dbReference type="InterPro" id="IPR017896">
    <property type="entry name" value="4Fe4S_Fe-S-bd"/>
</dbReference>
<dbReference type="AlphaFoldDB" id="A0A9D1D2J2"/>
<feature type="transmembrane region" description="Helical" evidence="7">
    <location>
        <begin position="74"/>
        <end position="97"/>
    </location>
</feature>
<evidence type="ECO:0000256" key="3">
    <source>
        <dbReference type="ARBA" id="ARBA00022723"/>
    </source>
</evidence>
<protein>
    <submittedName>
        <fullName evidence="9">4Fe-4S binding protein</fullName>
    </submittedName>
</protein>
<evidence type="ECO:0000256" key="7">
    <source>
        <dbReference type="SAM" id="Phobius"/>
    </source>
</evidence>
<dbReference type="PROSITE" id="PS51379">
    <property type="entry name" value="4FE4S_FER_2"/>
    <property type="match status" value="2"/>
</dbReference>
<comment type="caution">
    <text evidence="9">The sequence shown here is derived from an EMBL/GenBank/DDBJ whole genome shotgun (WGS) entry which is preliminary data.</text>
</comment>
<reference evidence="9" key="1">
    <citation type="submission" date="2020-10" db="EMBL/GenBank/DDBJ databases">
        <authorList>
            <person name="Gilroy R."/>
        </authorList>
    </citation>
    <scope>NUCLEOTIDE SEQUENCE</scope>
    <source>
        <strain evidence="9">ChiGjej1B1-2707</strain>
    </source>
</reference>
<dbReference type="GO" id="GO:0051539">
    <property type="term" value="F:4 iron, 4 sulfur cluster binding"/>
    <property type="evidence" value="ECO:0007669"/>
    <property type="project" value="UniProtKB-KW"/>
</dbReference>
<evidence type="ECO:0000256" key="4">
    <source>
        <dbReference type="ARBA" id="ARBA00022982"/>
    </source>
</evidence>
<accession>A0A9D1D2J2</accession>
<dbReference type="InterPro" id="IPR017900">
    <property type="entry name" value="4Fe4S_Fe_S_CS"/>
</dbReference>
<dbReference type="PANTHER" id="PTHR30176:SF3">
    <property type="entry name" value="FERREDOXIN-TYPE PROTEIN NAPH"/>
    <property type="match status" value="1"/>
</dbReference>
<evidence type="ECO:0000259" key="8">
    <source>
        <dbReference type="PROSITE" id="PS51379"/>
    </source>
</evidence>
<proteinExistence type="predicted"/>
<keyword evidence="5" id="KW-0408">Iron</keyword>
<dbReference type="Proteomes" id="UP000824261">
    <property type="component" value="Unassembled WGS sequence"/>
</dbReference>
<feature type="transmembrane region" description="Helical" evidence="7">
    <location>
        <begin position="220"/>
        <end position="237"/>
    </location>
</feature>
<evidence type="ECO:0000256" key="5">
    <source>
        <dbReference type="ARBA" id="ARBA00023004"/>
    </source>
</evidence>
<feature type="domain" description="4Fe-4S ferredoxin-type" evidence="8">
    <location>
        <begin position="290"/>
        <end position="313"/>
    </location>
</feature>
<name>A0A9D1D2J2_9ACTN</name>
<dbReference type="Pfam" id="PF12801">
    <property type="entry name" value="Fer4_5"/>
    <property type="match status" value="2"/>
</dbReference>
<feature type="transmembrane region" description="Helical" evidence="7">
    <location>
        <begin position="23"/>
        <end position="41"/>
    </location>
</feature>
<feature type="transmembrane region" description="Helical" evidence="7">
    <location>
        <begin position="177"/>
        <end position="208"/>
    </location>
</feature>
<keyword evidence="7" id="KW-0472">Membrane</keyword>
<dbReference type="PANTHER" id="PTHR30176">
    <property type="entry name" value="FERREDOXIN-TYPE PROTEIN NAPH"/>
    <property type="match status" value="1"/>
</dbReference>
<dbReference type="PROSITE" id="PS00198">
    <property type="entry name" value="4FE4S_FER_1"/>
    <property type="match status" value="1"/>
</dbReference>
<evidence type="ECO:0000256" key="2">
    <source>
        <dbReference type="ARBA" id="ARBA00022485"/>
    </source>
</evidence>
<feature type="non-terminal residue" evidence="9">
    <location>
        <position position="313"/>
    </location>
</feature>
<gene>
    <name evidence="9" type="ORF">IAA69_01455</name>
</gene>
<sequence>MRKEEHTAASDGSNKVRKTWTRARGLFMGAIALFIIASLIWHTGGGSLSALGISSIAAVCPLGIVEAAVSGRGIAVHSVVLLVAVVVLTFVFGKAFCSWACPTKLIQGFFHGGKHKKEQGHATEHADGKDAVGKAATDDCSVSIPQCGDMPACAGCAKALEKVGGKRDGFRLDGRHVVLGGTILSAAVFGFPVFCLVCPVGLTIATFIGLWHLFQFNETTWGLLLFPAILVLELVVFRKWCTTLCPISALLSLIASKNRTFKPEVDEAKCLRSQGVDCRVCVTVCPEEVDPHTLSIPECSKCGKCIEQCPAQA</sequence>
<keyword evidence="4" id="KW-0249">Electron transport</keyword>
<reference evidence="9" key="2">
    <citation type="journal article" date="2021" name="PeerJ">
        <title>Extensive microbial diversity within the chicken gut microbiome revealed by metagenomics and culture.</title>
        <authorList>
            <person name="Gilroy R."/>
            <person name="Ravi A."/>
            <person name="Getino M."/>
            <person name="Pursley I."/>
            <person name="Horton D.L."/>
            <person name="Alikhan N.F."/>
            <person name="Baker D."/>
            <person name="Gharbi K."/>
            <person name="Hall N."/>
            <person name="Watson M."/>
            <person name="Adriaenssens E.M."/>
            <person name="Foster-Nyarko E."/>
            <person name="Jarju S."/>
            <person name="Secka A."/>
            <person name="Antonio M."/>
            <person name="Oren A."/>
            <person name="Chaudhuri R.R."/>
            <person name="La Ragione R."/>
            <person name="Hildebrand F."/>
            <person name="Pallen M.J."/>
        </authorList>
    </citation>
    <scope>NUCLEOTIDE SEQUENCE</scope>
    <source>
        <strain evidence="9">ChiGjej1B1-2707</strain>
    </source>
</reference>
<dbReference type="GO" id="GO:0005886">
    <property type="term" value="C:plasma membrane"/>
    <property type="evidence" value="ECO:0007669"/>
    <property type="project" value="TreeGrafter"/>
</dbReference>
<organism evidence="9 10">
    <name type="scientific">Candidatus Aveggerthella stercoripullorum</name>
    <dbReference type="NCBI Taxonomy" id="2840688"/>
    <lineage>
        <taxon>Bacteria</taxon>
        <taxon>Bacillati</taxon>
        <taxon>Actinomycetota</taxon>
        <taxon>Coriobacteriia</taxon>
        <taxon>Eggerthellales</taxon>
        <taxon>Eggerthellaceae</taxon>
        <taxon>Eggerthellaceae incertae sedis</taxon>
        <taxon>Candidatus Aveggerthella</taxon>
    </lineage>
</organism>
<keyword evidence="7" id="KW-0812">Transmembrane</keyword>
<dbReference type="EMBL" id="DVGB01000015">
    <property type="protein sequence ID" value="HIR00933.1"/>
    <property type="molecule type" value="Genomic_DNA"/>
</dbReference>
<dbReference type="SUPFAM" id="SSF54862">
    <property type="entry name" value="4Fe-4S ferredoxins"/>
    <property type="match status" value="1"/>
</dbReference>
<dbReference type="GO" id="GO:0046872">
    <property type="term" value="F:metal ion binding"/>
    <property type="evidence" value="ECO:0007669"/>
    <property type="project" value="UniProtKB-KW"/>
</dbReference>
<keyword evidence="3" id="KW-0479">Metal-binding</keyword>
<evidence type="ECO:0000256" key="6">
    <source>
        <dbReference type="ARBA" id="ARBA00023014"/>
    </source>
</evidence>
<dbReference type="InterPro" id="IPR051684">
    <property type="entry name" value="Electron_Trans/Redox"/>
</dbReference>
<keyword evidence="2" id="KW-0004">4Fe-4S</keyword>
<feature type="domain" description="4Fe-4S ferredoxin-type" evidence="8">
    <location>
        <begin position="261"/>
        <end position="289"/>
    </location>
</feature>
<keyword evidence="1" id="KW-0813">Transport</keyword>
<evidence type="ECO:0000313" key="10">
    <source>
        <dbReference type="Proteomes" id="UP000824261"/>
    </source>
</evidence>
<keyword evidence="6" id="KW-0411">Iron-sulfur</keyword>
<evidence type="ECO:0000256" key="1">
    <source>
        <dbReference type="ARBA" id="ARBA00022448"/>
    </source>
</evidence>